<evidence type="ECO:0000313" key="2">
    <source>
        <dbReference type="EMBL" id="RWX02379.1"/>
    </source>
</evidence>
<proteinExistence type="predicted"/>
<dbReference type="RefSeq" id="WP_128388651.1">
    <property type="nucleotide sequence ID" value="NZ_SBII01000002.1"/>
</dbReference>
<dbReference type="EMBL" id="SBII01000002">
    <property type="protein sequence ID" value="RWX02379.1"/>
    <property type="molecule type" value="Genomic_DNA"/>
</dbReference>
<sequence>MRKICVITGTRAEYGLLYWTMKALQADNDIDLSICVTGMHLSPEFGLTYKKILEDGFIINEKVETLLSSDTTIGVSKSIGLGTISFSEVFERINPDLVLVLGDRYEIFAACTAAMISRIPIAHCHGGEATEGLIDEAIRHSITKMSQIHFTSTEEYKNRVIQLGEQPKNVYNVGALGIENINKLKLLTKPEFEESIDFKLKKINFLVTFHPVTLDNLSAEAQFKELLKALDKFEDTAIIFTKPNSDTDGRIIIQLIDEYVKENSGKAVAFTSLGQLRYLSAIQYMDVVVGNSSSGLIEVPSFKKATINIGDRQQGRVKAASVIDCDTNSEDIEKAIMKALSLEFKEELKSSKNPYGEKNSSIEIVEVLKNTDLNGIVKKQFYNLK</sequence>
<keyword evidence="2" id="KW-0378">Hydrolase</keyword>
<dbReference type="PANTHER" id="PTHR43174:SF3">
    <property type="entry name" value="UDP-N-ACETYLGLUCOSAMINE 2-EPIMERASE"/>
    <property type="match status" value="1"/>
</dbReference>
<accession>A0A444HDM2</accession>
<dbReference type="Proteomes" id="UP000287527">
    <property type="component" value="Unassembled WGS sequence"/>
</dbReference>
<dbReference type="AlphaFoldDB" id="A0A444HDM2"/>
<dbReference type="GO" id="GO:0006047">
    <property type="term" value="P:UDP-N-acetylglucosamine metabolic process"/>
    <property type="evidence" value="ECO:0007669"/>
    <property type="project" value="InterPro"/>
</dbReference>
<dbReference type="InterPro" id="IPR029767">
    <property type="entry name" value="WecB-like"/>
</dbReference>
<keyword evidence="3" id="KW-1185">Reference proteome</keyword>
<name>A0A444HDM2_9FLAO</name>
<evidence type="ECO:0000313" key="3">
    <source>
        <dbReference type="Proteomes" id="UP000287527"/>
    </source>
</evidence>
<dbReference type="GO" id="GO:0004553">
    <property type="term" value="F:hydrolase activity, hydrolyzing O-glycosyl compounds"/>
    <property type="evidence" value="ECO:0007669"/>
    <property type="project" value="InterPro"/>
</dbReference>
<dbReference type="NCBIfam" id="TIGR03568">
    <property type="entry name" value="NeuC_NnaA"/>
    <property type="match status" value="1"/>
</dbReference>
<dbReference type="Gene3D" id="3.40.50.2000">
    <property type="entry name" value="Glycogen Phosphorylase B"/>
    <property type="match status" value="2"/>
</dbReference>
<dbReference type="EC" id="3.2.1.183" evidence="2"/>
<comment type="caution">
    <text evidence="2">The sequence shown here is derived from an EMBL/GenBank/DDBJ whole genome shotgun (WGS) entry which is preliminary data.</text>
</comment>
<dbReference type="SUPFAM" id="SSF53756">
    <property type="entry name" value="UDP-Glycosyltransferase/glycogen phosphorylase"/>
    <property type="match status" value="1"/>
</dbReference>
<dbReference type="InterPro" id="IPR020004">
    <property type="entry name" value="UDP-GlcNAc_Epase"/>
</dbReference>
<feature type="domain" description="UDP-N-acetylglucosamine 2-epimerase" evidence="1">
    <location>
        <begin position="22"/>
        <end position="369"/>
    </location>
</feature>
<dbReference type="OrthoDB" id="9803238at2"/>
<dbReference type="Pfam" id="PF02350">
    <property type="entry name" value="Epimerase_2"/>
    <property type="match status" value="1"/>
</dbReference>
<evidence type="ECO:0000259" key="1">
    <source>
        <dbReference type="Pfam" id="PF02350"/>
    </source>
</evidence>
<reference evidence="2 3" key="1">
    <citation type="submission" date="2019-01" db="EMBL/GenBank/DDBJ databases">
        <title>Flavobacterium sp. nov.,isolated from freshwater.</title>
        <authorList>
            <person name="Zhang R."/>
            <person name="Du Z.-J."/>
        </authorList>
    </citation>
    <scope>NUCLEOTIDE SEQUENCE [LARGE SCALE GENOMIC DNA]</scope>
    <source>
        <strain evidence="2 3">1E403</strain>
    </source>
</reference>
<organism evidence="2 3">
    <name type="scientific">Flavobacterium cerinum</name>
    <dbReference type="NCBI Taxonomy" id="2502784"/>
    <lineage>
        <taxon>Bacteria</taxon>
        <taxon>Pseudomonadati</taxon>
        <taxon>Bacteroidota</taxon>
        <taxon>Flavobacteriia</taxon>
        <taxon>Flavobacteriales</taxon>
        <taxon>Flavobacteriaceae</taxon>
        <taxon>Flavobacterium</taxon>
    </lineage>
</organism>
<dbReference type="InterPro" id="IPR003331">
    <property type="entry name" value="UDP_GlcNAc_Epimerase_2_dom"/>
</dbReference>
<keyword evidence="2" id="KW-0326">Glycosidase</keyword>
<gene>
    <name evidence="2" type="primary">neuC</name>
    <name evidence="2" type="ORF">EPI11_03920</name>
</gene>
<protein>
    <submittedName>
        <fullName evidence="2">UDP-N-acetylglucosamine 2-epimerase (Hydrolyzing)</fullName>
        <ecNumber evidence="2">3.2.1.183</ecNumber>
    </submittedName>
</protein>
<dbReference type="PANTHER" id="PTHR43174">
    <property type="entry name" value="UDP-N-ACETYLGLUCOSAMINE 2-EPIMERASE"/>
    <property type="match status" value="1"/>
</dbReference>
<dbReference type="CDD" id="cd03786">
    <property type="entry name" value="GTB_UDP-GlcNAc_2-Epimerase"/>
    <property type="match status" value="1"/>
</dbReference>